<dbReference type="Proteomes" id="UP000036681">
    <property type="component" value="Unplaced"/>
</dbReference>
<dbReference type="WBParaSite" id="ALUE_0001036001-mRNA-1">
    <property type="protein sequence ID" value="ALUE_0001036001-mRNA-1"/>
    <property type="gene ID" value="ALUE_0001036001"/>
</dbReference>
<feature type="compositionally biased region" description="Polar residues" evidence="1">
    <location>
        <begin position="28"/>
        <end position="39"/>
    </location>
</feature>
<reference evidence="3" key="1">
    <citation type="submission" date="2017-02" db="UniProtKB">
        <authorList>
            <consortium name="WormBaseParasite"/>
        </authorList>
    </citation>
    <scope>IDENTIFICATION</scope>
</reference>
<organism evidence="2 3">
    <name type="scientific">Ascaris lumbricoides</name>
    <name type="common">Giant roundworm</name>
    <dbReference type="NCBI Taxonomy" id="6252"/>
    <lineage>
        <taxon>Eukaryota</taxon>
        <taxon>Metazoa</taxon>
        <taxon>Ecdysozoa</taxon>
        <taxon>Nematoda</taxon>
        <taxon>Chromadorea</taxon>
        <taxon>Rhabditida</taxon>
        <taxon>Spirurina</taxon>
        <taxon>Ascaridomorpha</taxon>
        <taxon>Ascaridoidea</taxon>
        <taxon>Ascarididae</taxon>
        <taxon>Ascaris</taxon>
    </lineage>
</organism>
<protein>
    <submittedName>
        <fullName evidence="3">Uncharacterized protein</fullName>
    </submittedName>
</protein>
<evidence type="ECO:0000313" key="2">
    <source>
        <dbReference type="Proteomes" id="UP000036681"/>
    </source>
</evidence>
<dbReference type="AlphaFoldDB" id="A0A0M3I1W6"/>
<evidence type="ECO:0000313" key="3">
    <source>
        <dbReference type="WBParaSite" id="ALUE_0001036001-mRNA-1"/>
    </source>
</evidence>
<keyword evidence="2" id="KW-1185">Reference proteome</keyword>
<sequence>MGNTDIARESSSCSSDSPPPLSTEDDSLSSPPHNATHLSSSEKDASKSAITKAVARSSAVKRHLAIGEKLRKLRFRMRGCFKHSTLELTLKHKADGKVMNSLNEKVASKMDRLKLPIRPSGSDLWSDLWPITVGCLITAKLKLPIRPSGSDLWSDLWPVTVGCLITARVPMNNSSGSMENVAKSPFKQTLAEWGNTSRHREELLSPEIRRRSEFPNSTRLRNSVANLNSEESGDERASPVSPFIQRFNAKVIWSVHNAENKHDAPSLLVATLVVSRIETMDTCIISIARFIRDFPKNVLRNSVANLNSEESGDERASPVSPFIQRFNAKTSQYRSFNLKKTSERNQEVLDQLAQLRAQLKQKQQQMERSFAASNGSSLVRSRTSGTMGAVSGKSGEAVAAV</sequence>
<evidence type="ECO:0000256" key="1">
    <source>
        <dbReference type="SAM" id="MobiDB-lite"/>
    </source>
</evidence>
<proteinExistence type="predicted"/>
<accession>A0A0M3I1W6</accession>
<feature type="compositionally biased region" description="Polar residues" evidence="1">
    <location>
        <begin position="371"/>
        <end position="386"/>
    </location>
</feature>
<feature type="region of interest" description="Disordered" evidence="1">
    <location>
        <begin position="365"/>
        <end position="401"/>
    </location>
</feature>
<name>A0A0M3I1W6_ASCLU</name>
<feature type="region of interest" description="Disordered" evidence="1">
    <location>
        <begin position="1"/>
        <end position="50"/>
    </location>
</feature>